<feature type="chain" id="PRO_5012057148" description="Thioredoxin" evidence="1">
    <location>
        <begin position="19"/>
        <end position="120"/>
    </location>
</feature>
<accession>A0A1Y6BZA0</accession>
<protein>
    <recommendedName>
        <fullName evidence="4">Thioredoxin</fullName>
    </recommendedName>
</protein>
<feature type="signal peptide" evidence="1">
    <location>
        <begin position="1"/>
        <end position="18"/>
    </location>
</feature>
<dbReference type="EMBL" id="FWZT01000009">
    <property type="protein sequence ID" value="SMF28684.1"/>
    <property type="molecule type" value="Genomic_DNA"/>
</dbReference>
<organism evidence="2 3">
    <name type="scientific">Pseudobacteriovorax antillogorgiicola</name>
    <dbReference type="NCBI Taxonomy" id="1513793"/>
    <lineage>
        <taxon>Bacteria</taxon>
        <taxon>Pseudomonadati</taxon>
        <taxon>Bdellovibrionota</taxon>
        <taxon>Oligoflexia</taxon>
        <taxon>Oligoflexales</taxon>
        <taxon>Pseudobacteriovoracaceae</taxon>
        <taxon>Pseudobacteriovorax</taxon>
    </lineage>
</organism>
<proteinExistence type="predicted"/>
<dbReference type="OrthoDB" id="5297794at2"/>
<sequence length="120" mass="13005">MRFILALTISLISGSSYGADCQPFQKSVHEKAVAGAKSIVFFASWCSSCLESIRKSDPKKSLYVAIYDEKSSAQEALDFALGDKISSASCVWDVEQVLGKRFGAKSLPFVFKKSPGVNTP</sequence>
<evidence type="ECO:0000256" key="1">
    <source>
        <dbReference type="SAM" id="SignalP"/>
    </source>
</evidence>
<evidence type="ECO:0000313" key="3">
    <source>
        <dbReference type="Proteomes" id="UP000192907"/>
    </source>
</evidence>
<evidence type="ECO:0008006" key="4">
    <source>
        <dbReference type="Google" id="ProtNLM"/>
    </source>
</evidence>
<dbReference type="AlphaFoldDB" id="A0A1Y6BZA0"/>
<dbReference type="RefSeq" id="WP_132319468.1">
    <property type="nucleotide sequence ID" value="NZ_FWZT01000009.1"/>
</dbReference>
<dbReference type="Proteomes" id="UP000192907">
    <property type="component" value="Unassembled WGS sequence"/>
</dbReference>
<keyword evidence="3" id="KW-1185">Reference proteome</keyword>
<reference evidence="3" key="1">
    <citation type="submission" date="2017-04" db="EMBL/GenBank/DDBJ databases">
        <authorList>
            <person name="Varghese N."/>
            <person name="Submissions S."/>
        </authorList>
    </citation>
    <scope>NUCLEOTIDE SEQUENCE [LARGE SCALE GENOMIC DNA]</scope>
    <source>
        <strain evidence="3">RKEM611</strain>
    </source>
</reference>
<gene>
    <name evidence="2" type="ORF">SAMN06296036_10931</name>
</gene>
<name>A0A1Y6BZA0_9BACT</name>
<keyword evidence="1" id="KW-0732">Signal</keyword>
<evidence type="ECO:0000313" key="2">
    <source>
        <dbReference type="EMBL" id="SMF28684.1"/>
    </source>
</evidence>
<dbReference type="STRING" id="1513793.SAMN06296036_10931"/>